<evidence type="ECO:0000313" key="2">
    <source>
        <dbReference type="Proteomes" id="UP001268819"/>
    </source>
</evidence>
<proteinExistence type="predicted"/>
<comment type="caution">
    <text evidence="1">The sequence shown here is derived from an EMBL/GenBank/DDBJ whole genome shotgun (WGS) entry which is preliminary data.</text>
</comment>
<dbReference type="RefSeq" id="WP_310305956.1">
    <property type="nucleotide sequence ID" value="NZ_BAAAXB010000001.1"/>
</dbReference>
<keyword evidence="1" id="KW-0418">Kinase</keyword>
<name>A0ABU1PRR5_9PSEU</name>
<reference evidence="1 2" key="1">
    <citation type="submission" date="2023-07" db="EMBL/GenBank/DDBJ databases">
        <title>Sequencing the genomes of 1000 actinobacteria strains.</title>
        <authorList>
            <person name="Klenk H.-P."/>
        </authorList>
    </citation>
    <scope>NUCLEOTIDE SEQUENCE [LARGE SCALE GENOMIC DNA]</scope>
    <source>
        <strain evidence="1 2">DSM 43749</strain>
    </source>
</reference>
<keyword evidence="2" id="KW-1185">Reference proteome</keyword>
<dbReference type="Proteomes" id="UP001268819">
    <property type="component" value="Unassembled WGS sequence"/>
</dbReference>
<organism evidence="1 2">
    <name type="scientific">Saccharothrix longispora</name>
    <dbReference type="NCBI Taxonomy" id="33920"/>
    <lineage>
        <taxon>Bacteria</taxon>
        <taxon>Bacillati</taxon>
        <taxon>Actinomycetota</taxon>
        <taxon>Actinomycetes</taxon>
        <taxon>Pseudonocardiales</taxon>
        <taxon>Pseudonocardiaceae</taxon>
        <taxon>Saccharothrix</taxon>
    </lineage>
</organism>
<sequence length="40" mass="4136">MVSQSAALEPLGPDEPVIALDLNRPVDAVVDGCPTGEEET</sequence>
<gene>
    <name evidence="1" type="ORF">J2S66_001719</name>
</gene>
<protein>
    <submittedName>
        <fullName evidence="1">Gluconate kinase</fullName>
    </submittedName>
</protein>
<dbReference type="EMBL" id="JAVDSG010000001">
    <property type="protein sequence ID" value="MDR6593335.1"/>
    <property type="molecule type" value="Genomic_DNA"/>
</dbReference>
<evidence type="ECO:0000313" key="1">
    <source>
        <dbReference type="EMBL" id="MDR6593335.1"/>
    </source>
</evidence>
<accession>A0ABU1PRR5</accession>
<dbReference type="GO" id="GO:0016301">
    <property type="term" value="F:kinase activity"/>
    <property type="evidence" value="ECO:0007669"/>
    <property type="project" value="UniProtKB-KW"/>
</dbReference>
<keyword evidence="1" id="KW-0808">Transferase</keyword>